<name>A0AAW1HFG2_POPJA</name>
<proteinExistence type="predicted"/>
<dbReference type="AlphaFoldDB" id="A0AAW1HFG2"/>
<gene>
    <name evidence="1" type="ORF">QE152_g40759</name>
</gene>
<dbReference type="EMBL" id="JASPKY010001386">
    <property type="protein sequence ID" value="KAK9674932.1"/>
    <property type="molecule type" value="Genomic_DNA"/>
</dbReference>
<evidence type="ECO:0000313" key="2">
    <source>
        <dbReference type="Proteomes" id="UP001458880"/>
    </source>
</evidence>
<evidence type="ECO:0000313" key="1">
    <source>
        <dbReference type="EMBL" id="KAK9674932.1"/>
    </source>
</evidence>
<sequence length="123" mass="14061">MGEVGEACDCSSKNCVPADNSIICNDIEEKSQVDPCLQAFFDDTEDPEFFEDYNLKICLNETVEDYNLKICLNETNNLQTNQIEFYEYYVAVFADLTSAYDIVWGEGLFMKLLKFIPCPKTTC</sequence>
<protein>
    <submittedName>
        <fullName evidence="1">Uncharacterized protein</fullName>
    </submittedName>
</protein>
<dbReference type="Proteomes" id="UP001458880">
    <property type="component" value="Unassembled WGS sequence"/>
</dbReference>
<comment type="caution">
    <text evidence="1">The sequence shown here is derived from an EMBL/GenBank/DDBJ whole genome shotgun (WGS) entry which is preliminary data.</text>
</comment>
<keyword evidence="2" id="KW-1185">Reference proteome</keyword>
<organism evidence="1 2">
    <name type="scientific">Popillia japonica</name>
    <name type="common">Japanese beetle</name>
    <dbReference type="NCBI Taxonomy" id="7064"/>
    <lineage>
        <taxon>Eukaryota</taxon>
        <taxon>Metazoa</taxon>
        <taxon>Ecdysozoa</taxon>
        <taxon>Arthropoda</taxon>
        <taxon>Hexapoda</taxon>
        <taxon>Insecta</taxon>
        <taxon>Pterygota</taxon>
        <taxon>Neoptera</taxon>
        <taxon>Endopterygota</taxon>
        <taxon>Coleoptera</taxon>
        <taxon>Polyphaga</taxon>
        <taxon>Scarabaeiformia</taxon>
        <taxon>Scarabaeidae</taxon>
        <taxon>Rutelinae</taxon>
        <taxon>Popillia</taxon>
    </lineage>
</organism>
<accession>A0AAW1HFG2</accession>
<reference evidence="1 2" key="1">
    <citation type="journal article" date="2024" name="BMC Genomics">
        <title>De novo assembly and annotation of Popillia japonica's genome with initial clues to its potential as an invasive pest.</title>
        <authorList>
            <person name="Cucini C."/>
            <person name="Boschi S."/>
            <person name="Funari R."/>
            <person name="Cardaioli E."/>
            <person name="Iannotti N."/>
            <person name="Marturano G."/>
            <person name="Paoli F."/>
            <person name="Bruttini M."/>
            <person name="Carapelli A."/>
            <person name="Frati F."/>
            <person name="Nardi F."/>
        </authorList>
    </citation>
    <scope>NUCLEOTIDE SEQUENCE [LARGE SCALE GENOMIC DNA]</scope>
    <source>
        <strain evidence="1">DMR45628</strain>
    </source>
</reference>